<evidence type="ECO:0000313" key="4">
    <source>
        <dbReference type="Proteomes" id="UP000033924"/>
    </source>
</evidence>
<protein>
    <recommendedName>
        <fullName evidence="1">Type II secretion system protein L</fullName>
        <shortName evidence="1">T2SS protein L</shortName>
    </recommendedName>
</protein>
<dbReference type="Gene3D" id="3.30.420.380">
    <property type="match status" value="1"/>
</dbReference>
<dbReference type="Gene3D" id="3.30.420.370">
    <property type="match status" value="1"/>
</dbReference>
<dbReference type="GO" id="GO:0009276">
    <property type="term" value="C:Gram-negative-bacterium-type cell wall"/>
    <property type="evidence" value="ECO:0007669"/>
    <property type="project" value="InterPro"/>
</dbReference>
<feature type="domain" description="GspL cytoplasmic actin-ATPase-like" evidence="2">
    <location>
        <begin position="15"/>
        <end position="233"/>
    </location>
</feature>
<dbReference type="PIRSF" id="PIRSF015761">
    <property type="entry name" value="Protein_L"/>
    <property type="match status" value="1"/>
</dbReference>
<organism evidence="3 4">
    <name type="scientific">Erwinia tracheiphila</name>
    <dbReference type="NCBI Taxonomy" id="65700"/>
    <lineage>
        <taxon>Bacteria</taxon>
        <taxon>Pseudomonadati</taxon>
        <taxon>Pseudomonadota</taxon>
        <taxon>Gammaproteobacteria</taxon>
        <taxon>Enterobacterales</taxon>
        <taxon>Erwiniaceae</taxon>
        <taxon>Erwinia</taxon>
    </lineage>
</organism>
<dbReference type="Pfam" id="PF05134">
    <property type="entry name" value="T2SSL"/>
    <property type="match status" value="1"/>
</dbReference>
<gene>
    <name evidence="3" type="ORF">SY86_15885</name>
</gene>
<proteinExistence type="inferred from homology"/>
<evidence type="ECO:0000313" key="3">
    <source>
        <dbReference type="EMBL" id="KKF36581.1"/>
    </source>
</evidence>
<comment type="caution">
    <text evidence="3">The sequence shown here is derived from an EMBL/GenBank/DDBJ whole genome shotgun (WGS) entry which is preliminary data.</text>
</comment>
<dbReference type="InterPro" id="IPR024230">
    <property type="entry name" value="GspL_cyto_dom"/>
</dbReference>
<keyword evidence="4" id="KW-1185">Reference proteome</keyword>
<evidence type="ECO:0000259" key="2">
    <source>
        <dbReference type="Pfam" id="PF05134"/>
    </source>
</evidence>
<dbReference type="GO" id="GO:0015628">
    <property type="term" value="P:protein secretion by the type II secretion system"/>
    <property type="evidence" value="ECO:0007669"/>
    <property type="project" value="InterPro"/>
</dbReference>
<dbReference type="SUPFAM" id="SSF53067">
    <property type="entry name" value="Actin-like ATPase domain"/>
    <property type="match status" value="1"/>
</dbReference>
<evidence type="ECO:0000256" key="1">
    <source>
        <dbReference type="PIRNR" id="PIRNR015761"/>
    </source>
</evidence>
<dbReference type="CDD" id="cd24017">
    <property type="entry name" value="ASKHA_T2SSL_N"/>
    <property type="match status" value="1"/>
</dbReference>
<dbReference type="Proteomes" id="UP000033924">
    <property type="component" value="Unassembled WGS sequence"/>
</dbReference>
<dbReference type="InterPro" id="IPR043129">
    <property type="entry name" value="ATPase_NBD"/>
</dbReference>
<keyword evidence="1" id="KW-0653">Protein transport</keyword>
<dbReference type="NCBIfam" id="TIGR01709">
    <property type="entry name" value="typeII_sec_gspL"/>
    <property type="match status" value="1"/>
</dbReference>
<dbReference type="GO" id="GO:0015627">
    <property type="term" value="C:type II protein secretion system complex"/>
    <property type="evidence" value="ECO:0007669"/>
    <property type="project" value="InterPro"/>
</dbReference>
<dbReference type="PATRIC" id="fig|65700.7.peg.3980"/>
<dbReference type="EMBL" id="JXNU01000003">
    <property type="protein sequence ID" value="KKF36581.1"/>
    <property type="molecule type" value="Genomic_DNA"/>
</dbReference>
<name>A0A0M2KHV5_9GAMM</name>
<reference evidence="3 4" key="1">
    <citation type="submission" date="2015-01" db="EMBL/GenBank/DDBJ databases">
        <title>Erwinia tracheiphila.</title>
        <authorList>
            <person name="Shapiro L.R."/>
        </authorList>
    </citation>
    <scope>NUCLEOTIDE SEQUENCE [LARGE SCALE GENOMIC DNA]</scope>
    <source>
        <strain evidence="3 4">BuffGH</strain>
    </source>
</reference>
<dbReference type="InterPro" id="IPR007812">
    <property type="entry name" value="T2SS_protein-GspL"/>
</dbReference>
<dbReference type="STRING" id="65700.SY86_15885"/>
<dbReference type="AlphaFoldDB" id="A0A0M2KHV5"/>
<comment type="similarity">
    <text evidence="1">Belongs to the GSP L family.</text>
</comment>
<accession>A0A0M2KHV5</accession>
<sequence length="399" mass="44535">MKMRFLLARPPGRRLFLRLPLTDDGPMAWWCGDPQTPHEAQSGELSSAAALNELPDSMRSLPAVLWLPAEQCVLEPVTFSGKSRLRPAQLAQLLGESLGEDLDGWLWWRLPTKASRLLLLGCPAAWLNEVLNAINACGLHIVQLLPELAALPDDDAVITFAGGRWLYRERDGLGAWLHPSWVANILPQWRDPAQLTLYGPAPIAGVSWAAQHDDCGEALLARRSADCAINLLSQLPTSLQPRSRTRYWPWTVGLAAAAMVLALGATLTSALHLHLQASQDKQKISALYKHWLPQDKREDTDEVDRLRRYRRSFIQQFGSINFFNAFCQYVQFQRQWQAPKVQKLAFDDKRALVVEVNLSEADAKRAAEQAKQANIAVKFGAAAQGRITVTFTLRGPNDN</sequence>
<keyword evidence="1" id="KW-0813">Transport</keyword>
<comment type="function">
    <text evidence="1">Inner membrane component of the type II secretion system required for the energy-dependent secretion of extracellular factors such as proteases and toxins from the periplasm.</text>
</comment>